<dbReference type="EMBL" id="ATBY01000017">
    <property type="protein sequence ID" value="EPD67938.1"/>
    <property type="molecule type" value="Genomic_DNA"/>
</dbReference>
<reference evidence="1 2" key="1">
    <citation type="submission" date="2013-05" db="EMBL/GenBank/DDBJ databases">
        <title>The Genome Sequence of Corynebacterium pyruviciproducens 1773O (ATCC BAA-1742).</title>
        <authorList>
            <consortium name="The Broad Institute Genomics Platform"/>
            <person name="Earl A."/>
            <person name="Ward D."/>
            <person name="Feldgarden M."/>
            <person name="Gevers D."/>
            <person name="Tong J."/>
            <person name="Walker B."/>
            <person name="Young S."/>
            <person name="Zeng Q."/>
            <person name="Gargeya S."/>
            <person name="Fitzgerald M."/>
            <person name="Haas B."/>
            <person name="Abouelleil A."/>
            <person name="Allen A.W."/>
            <person name="Alvarado L."/>
            <person name="Arachchi H.M."/>
            <person name="Berlin A.M."/>
            <person name="Chapman S.B."/>
            <person name="Gainer-Dewar J."/>
            <person name="Goldberg J."/>
            <person name="Griggs A."/>
            <person name="Gujja S."/>
            <person name="Hansen M."/>
            <person name="Howarth C."/>
            <person name="Imamovic A."/>
            <person name="Ireland A."/>
            <person name="Larimer J."/>
            <person name="McCowan C."/>
            <person name="Murphy C."/>
            <person name="Pearson M."/>
            <person name="Poon T.W."/>
            <person name="Priest M."/>
            <person name="Roberts A."/>
            <person name="Saif S."/>
            <person name="Shea T."/>
            <person name="Sisk P."/>
            <person name="Sykes S."/>
            <person name="Wortman J."/>
            <person name="Nusbaum C."/>
            <person name="Birren B."/>
        </authorList>
    </citation>
    <scope>NUCLEOTIDE SEQUENCE [LARGE SCALE GENOMIC DNA]</scope>
    <source>
        <strain evidence="1 2">ATCC BAA-1742</strain>
    </source>
</reference>
<name>S2YU58_9CORY</name>
<dbReference type="HOGENOM" id="CLU_086435_0_0_11"/>
<dbReference type="PATRIC" id="fig|1125779.3.peg.2302"/>
<dbReference type="AlphaFoldDB" id="S2YU58"/>
<dbReference type="eggNOG" id="ENOG5031WRJ">
    <property type="taxonomic scope" value="Bacteria"/>
</dbReference>
<proteinExistence type="predicted"/>
<gene>
    <name evidence="1" type="ORF">HMPREF1219_02355</name>
</gene>
<keyword evidence="2" id="KW-1185">Reference proteome</keyword>
<comment type="caution">
    <text evidence="1">The sequence shown here is derived from an EMBL/GenBank/DDBJ whole genome shotgun (WGS) entry which is preliminary data.</text>
</comment>
<evidence type="ECO:0000313" key="1">
    <source>
        <dbReference type="EMBL" id="EPD67938.1"/>
    </source>
</evidence>
<sequence length="188" mass="21229">MVPMDSDNVYEWRAFPQTETYHKQAHHVHALLMAGEFDEALAMYDSALPWEPGINDWDPANPKLTLPVEIVRALGGPVEEFVAHGAFTELSSTRFSAHSSHLTELVERRGLEFHLDLPEWKPVNLSVLTDPNAPEAIWLPVPGMRGGFEITRWDEDFQVRSWSRKDMGSGQRHRLTATGIELVPGGFD</sequence>
<evidence type="ECO:0000313" key="2">
    <source>
        <dbReference type="Proteomes" id="UP000014408"/>
    </source>
</evidence>
<accession>S2YU58</accession>
<protein>
    <submittedName>
        <fullName evidence="1">Uncharacterized protein</fullName>
    </submittedName>
</protein>
<dbReference type="Proteomes" id="UP000014408">
    <property type="component" value="Unassembled WGS sequence"/>
</dbReference>
<organism evidence="1 2">
    <name type="scientific">Corynebacterium pyruviciproducens ATCC BAA-1742</name>
    <dbReference type="NCBI Taxonomy" id="1125779"/>
    <lineage>
        <taxon>Bacteria</taxon>
        <taxon>Bacillati</taxon>
        <taxon>Actinomycetota</taxon>
        <taxon>Actinomycetes</taxon>
        <taxon>Mycobacteriales</taxon>
        <taxon>Corynebacteriaceae</taxon>
        <taxon>Corynebacterium</taxon>
    </lineage>
</organism>